<protein>
    <submittedName>
        <fullName evidence="2">Aminotransferase class III-fold pyridoxal phosphate-dependent enzyme</fullName>
    </submittedName>
</protein>
<reference evidence="2 3" key="1">
    <citation type="submission" date="2024-06" db="EMBL/GenBank/DDBJ databases">
        <title>The Natural Products Discovery Center: Release of the First 8490 Sequenced Strains for Exploring Actinobacteria Biosynthetic Diversity.</title>
        <authorList>
            <person name="Kalkreuter E."/>
            <person name="Kautsar S.A."/>
            <person name="Yang D."/>
            <person name="Bader C.D."/>
            <person name="Teijaro C.N."/>
            <person name="Fluegel L."/>
            <person name="Davis C.M."/>
            <person name="Simpson J.R."/>
            <person name="Lauterbach L."/>
            <person name="Steele A.D."/>
            <person name="Gui C."/>
            <person name="Meng S."/>
            <person name="Li G."/>
            <person name="Viehrig K."/>
            <person name="Ye F."/>
            <person name="Su P."/>
            <person name="Kiefer A.F."/>
            <person name="Nichols A."/>
            <person name="Cepeda A.J."/>
            <person name="Yan W."/>
            <person name="Fan B."/>
            <person name="Jiang Y."/>
            <person name="Adhikari A."/>
            <person name="Zheng C.-J."/>
            <person name="Schuster L."/>
            <person name="Cowan T.M."/>
            <person name="Smanski M.J."/>
            <person name="Chevrette M.G."/>
            <person name="De Carvalho L.P.S."/>
            <person name="Shen B."/>
        </authorList>
    </citation>
    <scope>NUCLEOTIDE SEQUENCE [LARGE SCALE GENOMIC DNA]</scope>
    <source>
        <strain evidence="2 3">NPDC000634</strain>
    </source>
</reference>
<dbReference type="Gene3D" id="3.40.640.10">
    <property type="entry name" value="Type I PLP-dependent aspartate aminotransferase-like (Major domain)"/>
    <property type="match status" value="1"/>
</dbReference>
<name>A0ABV1VXA2_9ACTN</name>
<dbReference type="InterPro" id="IPR015422">
    <property type="entry name" value="PyrdxlP-dep_Trfase_small"/>
</dbReference>
<gene>
    <name evidence="2" type="ORF">ABT317_05780</name>
</gene>
<dbReference type="SUPFAM" id="SSF53383">
    <property type="entry name" value="PLP-dependent transferases"/>
    <property type="match status" value="1"/>
</dbReference>
<keyword evidence="1" id="KW-0663">Pyridoxal phosphate</keyword>
<sequence>MRRIVSEVPGPRPRELLARRRCLVPAGVGAALPAFAEAADGGVLVDVDGNSFIDFGRGIAVTTVGDSAPSVTERATAQLRRSTHTCFLVNPLESYLDVRQRLNELAPVPSEKRTGLVNFGTEVPSRFVRASLSSTTPFKEATNLAHHEPHREEQALQAGLRALRLDVHRAPMAHPYCWPMGPTSCAEEPADLLTNLLDRQVGGENVAAVLMGPI</sequence>
<evidence type="ECO:0000313" key="2">
    <source>
        <dbReference type="EMBL" id="MER6976551.1"/>
    </source>
</evidence>
<dbReference type="Gene3D" id="3.90.1150.10">
    <property type="entry name" value="Aspartate Aminotransferase, domain 1"/>
    <property type="match status" value="1"/>
</dbReference>
<dbReference type="InterPro" id="IPR005814">
    <property type="entry name" value="Aminotrans_3"/>
</dbReference>
<proteinExistence type="predicted"/>
<dbReference type="Proteomes" id="UP001458415">
    <property type="component" value="Unassembled WGS sequence"/>
</dbReference>
<dbReference type="EMBL" id="JBEPCU010000051">
    <property type="protein sequence ID" value="MER6976551.1"/>
    <property type="molecule type" value="Genomic_DNA"/>
</dbReference>
<keyword evidence="2" id="KW-0808">Transferase</keyword>
<keyword evidence="3" id="KW-1185">Reference proteome</keyword>
<comment type="caution">
    <text evidence="2">The sequence shown here is derived from an EMBL/GenBank/DDBJ whole genome shotgun (WGS) entry which is preliminary data.</text>
</comment>
<dbReference type="InterPro" id="IPR015424">
    <property type="entry name" value="PyrdxlP-dep_Trfase"/>
</dbReference>
<dbReference type="InterPro" id="IPR015421">
    <property type="entry name" value="PyrdxlP-dep_Trfase_major"/>
</dbReference>
<accession>A0ABV1VXA2</accession>
<keyword evidence="2" id="KW-0032">Aminotransferase</keyword>
<dbReference type="RefSeq" id="WP_341868685.1">
    <property type="nucleotide sequence ID" value="NZ_MUBM01000093.1"/>
</dbReference>
<organism evidence="2 3">
    <name type="scientific">Streptomyces carpinensis</name>
    <dbReference type="NCBI Taxonomy" id="66369"/>
    <lineage>
        <taxon>Bacteria</taxon>
        <taxon>Bacillati</taxon>
        <taxon>Actinomycetota</taxon>
        <taxon>Actinomycetes</taxon>
        <taxon>Kitasatosporales</taxon>
        <taxon>Streptomycetaceae</taxon>
        <taxon>Streptomyces</taxon>
    </lineage>
</organism>
<dbReference type="GO" id="GO:0008483">
    <property type="term" value="F:transaminase activity"/>
    <property type="evidence" value="ECO:0007669"/>
    <property type="project" value="UniProtKB-KW"/>
</dbReference>
<evidence type="ECO:0000313" key="3">
    <source>
        <dbReference type="Proteomes" id="UP001458415"/>
    </source>
</evidence>
<dbReference type="Pfam" id="PF00202">
    <property type="entry name" value="Aminotran_3"/>
    <property type="match status" value="1"/>
</dbReference>
<evidence type="ECO:0000256" key="1">
    <source>
        <dbReference type="ARBA" id="ARBA00022898"/>
    </source>
</evidence>